<dbReference type="PANTHER" id="PTHR43330">
    <property type="entry name" value="METHIONINE AMINOPEPTIDASE"/>
    <property type="match status" value="1"/>
</dbReference>
<comment type="catalytic activity">
    <reaction evidence="6 7">
        <text>Release of N-terminal amino acids, preferentially methionine, from peptides and arylamides.</text>
        <dbReference type="EC" id="3.4.11.18"/>
    </reaction>
</comment>
<comment type="function">
    <text evidence="1 6">Removes the N-terminal methionine from nascent proteins. The N-terminal methionine is often cleaved when the second residue in the primary sequence is small and uncharged (Met-Ala-, Cys, Gly, Pro, Ser, Thr, or Val). Requires deformylation of the N(alpha)-formylated initiator methionine before it can be hydrolyzed.</text>
</comment>
<comment type="subunit">
    <text evidence="6">Monomer.</text>
</comment>
<dbReference type="CDD" id="cd01086">
    <property type="entry name" value="MetAP1"/>
    <property type="match status" value="1"/>
</dbReference>
<keyword evidence="5 6" id="KW-0378">Hydrolase</keyword>
<keyword evidence="3 6" id="KW-0645">Protease</keyword>
<dbReference type="SUPFAM" id="SSF55920">
    <property type="entry name" value="Creatinase/aminopeptidase"/>
    <property type="match status" value="1"/>
</dbReference>
<feature type="binding site" evidence="6">
    <location>
        <position position="97"/>
    </location>
    <ligand>
        <name>a divalent metal cation</name>
        <dbReference type="ChEBI" id="CHEBI:60240"/>
        <label>1</label>
    </ligand>
</feature>
<reference evidence="9 10" key="1">
    <citation type="journal article" date="2015" name="Int. J. Syst. Evol. Microbiol.">
        <title>Mariniphaga sediminis sp. nov., isolated from coastal sediment.</title>
        <authorList>
            <person name="Wang F.Q."/>
            <person name="Shen Q.Y."/>
            <person name="Chen G.J."/>
            <person name="Du Z.J."/>
        </authorList>
    </citation>
    <scope>NUCLEOTIDE SEQUENCE [LARGE SCALE GENOMIC DNA]</scope>
    <source>
        <strain evidence="9 10">SY21</strain>
    </source>
</reference>
<dbReference type="NCBIfam" id="TIGR00500">
    <property type="entry name" value="met_pdase_I"/>
    <property type="match status" value="1"/>
</dbReference>
<dbReference type="NCBIfam" id="NF008970">
    <property type="entry name" value="PRK12318.1"/>
    <property type="match status" value="1"/>
</dbReference>
<dbReference type="EC" id="3.4.11.18" evidence="6 7"/>
<evidence type="ECO:0000256" key="5">
    <source>
        <dbReference type="ARBA" id="ARBA00022801"/>
    </source>
</evidence>
<accession>A0A399D385</accession>
<dbReference type="GO" id="GO:0070006">
    <property type="term" value="F:metalloaminopeptidase activity"/>
    <property type="evidence" value="ECO:0007669"/>
    <property type="project" value="UniProtKB-UniRule"/>
</dbReference>
<evidence type="ECO:0000256" key="7">
    <source>
        <dbReference type="RuleBase" id="RU003653"/>
    </source>
</evidence>
<dbReference type="GO" id="GO:0046872">
    <property type="term" value="F:metal ion binding"/>
    <property type="evidence" value="ECO:0007669"/>
    <property type="project" value="UniProtKB-UniRule"/>
</dbReference>
<dbReference type="AlphaFoldDB" id="A0A399D385"/>
<sequence>MSGIIIKTPEQIEGIRKSCQLAAQTLDYAAQFVKAGVSTEFIDEKIEEFILENKAVPATKGYNGYPKSSCISLNEVVCHGIPSPHTVLKDGDILNIDITTILDGYYGDTSRMFAVGEISAVAKDLIEVTRHCLALGIQQVIPGNYFGNIGFVISRYAKAKGYSVVYEFCGHGVGLEFHEEPQVDHASRRNRGPKMKPGMIFTIEPMINQGRAGTSVDQQDGWTARTVDNKLSAQFEHSILVTPTGYEVLTDIHNDFPVT</sequence>
<feature type="binding site" evidence="6">
    <location>
        <position position="108"/>
    </location>
    <ligand>
        <name>a divalent metal cation</name>
        <dbReference type="ChEBI" id="CHEBI:60240"/>
        <label>1</label>
    </ligand>
</feature>
<dbReference type="OrthoDB" id="9802055at2"/>
<dbReference type="InterPro" id="IPR036005">
    <property type="entry name" value="Creatinase/aminopeptidase-like"/>
</dbReference>
<comment type="caution">
    <text evidence="9">The sequence shown here is derived from an EMBL/GenBank/DDBJ whole genome shotgun (WGS) entry which is preliminary data.</text>
</comment>
<evidence type="ECO:0000313" key="9">
    <source>
        <dbReference type="EMBL" id="RIH64860.1"/>
    </source>
</evidence>
<feature type="binding site" evidence="6">
    <location>
        <position position="204"/>
    </location>
    <ligand>
        <name>a divalent metal cation</name>
        <dbReference type="ChEBI" id="CHEBI:60240"/>
        <label>2</label>
        <note>catalytic</note>
    </ligand>
</feature>
<feature type="binding site" evidence="6">
    <location>
        <position position="178"/>
    </location>
    <ligand>
        <name>substrate</name>
    </ligand>
</feature>
<dbReference type="InterPro" id="IPR000994">
    <property type="entry name" value="Pept_M24"/>
</dbReference>
<evidence type="ECO:0000256" key="6">
    <source>
        <dbReference type="HAMAP-Rule" id="MF_01974"/>
    </source>
</evidence>
<feature type="binding site" evidence="6">
    <location>
        <position position="79"/>
    </location>
    <ligand>
        <name>substrate</name>
    </ligand>
</feature>
<dbReference type="InterPro" id="IPR002467">
    <property type="entry name" value="Pept_M24A_MAP1"/>
</dbReference>
<evidence type="ECO:0000256" key="2">
    <source>
        <dbReference type="ARBA" id="ARBA00022438"/>
    </source>
</evidence>
<feature type="binding site" evidence="6">
    <location>
        <position position="236"/>
    </location>
    <ligand>
        <name>a divalent metal cation</name>
        <dbReference type="ChEBI" id="CHEBI:60240"/>
        <label>2</label>
        <note>catalytic</note>
    </ligand>
</feature>
<evidence type="ECO:0000256" key="3">
    <source>
        <dbReference type="ARBA" id="ARBA00022670"/>
    </source>
</evidence>
<dbReference type="InterPro" id="IPR001714">
    <property type="entry name" value="Pept_M24_MAP"/>
</dbReference>
<comment type="cofactor">
    <cofactor evidence="6">
        <name>Co(2+)</name>
        <dbReference type="ChEBI" id="CHEBI:48828"/>
    </cofactor>
    <cofactor evidence="6">
        <name>Zn(2+)</name>
        <dbReference type="ChEBI" id="CHEBI:29105"/>
    </cofactor>
    <cofactor evidence="6">
        <name>Mn(2+)</name>
        <dbReference type="ChEBI" id="CHEBI:29035"/>
    </cofactor>
    <cofactor evidence="6">
        <name>Fe(2+)</name>
        <dbReference type="ChEBI" id="CHEBI:29033"/>
    </cofactor>
    <text evidence="6">Binds 2 divalent metal cations per subunit. Has a high-affinity and a low affinity metal-binding site. The true nature of the physiological cofactor is under debate. The enzyme is active with cobalt, zinc, manganese or divalent iron ions. Most likely, methionine aminopeptidases function as mononuclear Fe(2+)-metalloproteases under physiological conditions, and the catalytically relevant metal-binding site has been assigned to the histidine-containing high-affinity site.</text>
</comment>
<dbReference type="GO" id="GO:0004239">
    <property type="term" value="F:initiator methionyl aminopeptidase activity"/>
    <property type="evidence" value="ECO:0007669"/>
    <property type="project" value="UniProtKB-UniRule"/>
</dbReference>
<dbReference type="Gene3D" id="3.90.230.10">
    <property type="entry name" value="Creatinase/methionine aminopeptidase superfamily"/>
    <property type="match status" value="1"/>
</dbReference>
<keyword evidence="10" id="KW-1185">Reference proteome</keyword>
<dbReference type="Proteomes" id="UP000266441">
    <property type="component" value="Unassembled WGS sequence"/>
</dbReference>
<proteinExistence type="inferred from homology"/>
<evidence type="ECO:0000256" key="4">
    <source>
        <dbReference type="ARBA" id="ARBA00022723"/>
    </source>
</evidence>
<dbReference type="Pfam" id="PF00557">
    <property type="entry name" value="Peptidase_M24"/>
    <property type="match status" value="1"/>
</dbReference>
<dbReference type="RefSeq" id="WP_119350325.1">
    <property type="nucleotide sequence ID" value="NZ_QWET01000008.1"/>
</dbReference>
<dbReference type="GO" id="GO:0006508">
    <property type="term" value="P:proteolysis"/>
    <property type="evidence" value="ECO:0007669"/>
    <property type="project" value="UniProtKB-KW"/>
</dbReference>
<evidence type="ECO:0000313" key="10">
    <source>
        <dbReference type="Proteomes" id="UP000266441"/>
    </source>
</evidence>
<feature type="binding site" evidence="6">
    <location>
        <position position="236"/>
    </location>
    <ligand>
        <name>a divalent metal cation</name>
        <dbReference type="ChEBI" id="CHEBI:60240"/>
        <label>1</label>
    </ligand>
</feature>
<dbReference type="PANTHER" id="PTHR43330:SF8">
    <property type="entry name" value="METHIONINE AMINOPEPTIDASE 1D, MITOCHONDRIAL"/>
    <property type="match status" value="1"/>
</dbReference>
<dbReference type="EMBL" id="QWET01000008">
    <property type="protein sequence ID" value="RIH64860.1"/>
    <property type="molecule type" value="Genomic_DNA"/>
</dbReference>
<comment type="similarity">
    <text evidence="6">Belongs to the peptidase M24A family. Methionine aminopeptidase type 1 subfamily.</text>
</comment>
<dbReference type="HAMAP" id="MF_01974">
    <property type="entry name" value="MetAP_1"/>
    <property type="match status" value="1"/>
</dbReference>
<keyword evidence="2 6" id="KW-0031">Aminopeptidase</keyword>
<feature type="binding site" evidence="6">
    <location>
        <position position="108"/>
    </location>
    <ligand>
        <name>a divalent metal cation</name>
        <dbReference type="ChEBI" id="CHEBI:60240"/>
        <label>2</label>
        <note>catalytic</note>
    </ligand>
</feature>
<feature type="binding site" evidence="6">
    <location>
        <position position="171"/>
    </location>
    <ligand>
        <name>a divalent metal cation</name>
        <dbReference type="ChEBI" id="CHEBI:60240"/>
        <label>2</label>
        <note>catalytic</note>
    </ligand>
</feature>
<keyword evidence="4 6" id="KW-0479">Metal-binding</keyword>
<organism evidence="9 10">
    <name type="scientific">Mariniphaga sediminis</name>
    <dbReference type="NCBI Taxonomy" id="1628158"/>
    <lineage>
        <taxon>Bacteria</taxon>
        <taxon>Pseudomonadati</taxon>
        <taxon>Bacteroidota</taxon>
        <taxon>Bacteroidia</taxon>
        <taxon>Marinilabiliales</taxon>
        <taxon>Prolixibacteraceae</taxon>
        <taxon>Mariniphaga</taxon>
    </lineage>
</organism>
<gene>
    <name evidence="6 9" type="primary">map</name>
    <name evidence="9" type="ORF">D1164_12510</name>
</gene>
<feature type="domain" description="Peptidase M24" evidence="8">
    <location>
        <begin position="13"/>
        <end position="242"/>
    </location>
</feature>
<evidence type="ECO:0000259" key="8">
    <source>
        <dbReference type="Pfam" id="PF00557"/>
    </source>
</evidence>
<name>A0A399D385_9BACT</name>
<evidence type="ECO:0000256" key="1">
    <source>
        <dbReference type="ARBA" id="ARBA00002521"/>
    </source>
</evidence>
<dbReference type="PRINTS" id="PR00599">
    <property type="entry name" value="MAPEPTIDASE"/>
</dbReference>
<protein>
    <recommendedName>
        <fullName evidence="6 7">Methionine aminopeptidase</fullName>
        <shortName evidence="6">MAP</shortName>
        <shortName evidence="6">MetAP</shortName>
        <ecNumber evidence="6 7">3.4.11.18</ecNumber>
    </recommendedName>
    <alternativeName>
        <fullName evidence="6">Peptidase M</fullName>
    </alternativeName>
</protein>